<dbReference type="EMBL" id="BKCJ010578772">
    <property type="protein sequence ID" value="GFB22143.1"/>
    <property type="molecule type" value="Genomic_DNA"/>
</dbReference>
<protein>
    <submittedName>
        <fullName evidence="1">Uncharacterized protein</fullName>
    </submittedName>
</protein>
<sequence length="324" mass="37009">KTDEPIQSSYVSFDFTSKLINLENPSPADNEIAFLMDTTTHHVTSVLEITSSFTTTIPPPPLFFNPLLQQATPTPTPTTSEATTLFTSLLDFSYILPQAVSDFATHVIEKNVTKSLEAAVLARSSSQLKSTYEADTSLSEIELTKILLDKIEESKSHLRADYKKKLYDALLNIKDLTQEILVGPAFELLKGTCNSLTELEYHLEECFKATTERLDWHNPVIEAPKRVEDLQLGVKSYQKKLNLTKPDTFRLMRADELYKFSDGMLDDVRSALNDIAKGIRIQYMPKRKWSGLHKQRARVMVQDINKQLYERRLMRNLEKFVGER</sequence>
<gene>
    <name evidence="1" type="ORF">Tci_694114</name>
</gene>
<name>A0A699L2E2_TANCI</name>
<feature type="non-terminal residue" evidence="1">
    <location>
        <position position="1"/>
    </location>
</feature>
<reference evidence="1" key="1">
    <citation type="journal article" date="2019" name="Sci. Rep.">
        <title>Draft genome of Tanacetum cinerariifolium, the natural source of mosquito coil.</title>
        <authorList>
            <person name="Yamashiro T."/>
            <person name="Shiraishi A."/>
            <person name="Satake H."/>
            <person name="Nakayama K."/>
        </authorList>
    </citation>
    <scope>NUCLEOTIDE SEQUENCE</scope>
</reference>
<accession>A0A699L2E2</accession>
<organism evidence="1">
    <name type="scientific">Tanacetum cinerariifolium</name>
    <name type="common">Dalmatian daisy</name>
    <name type="synonym">Chrysanthemum cinerariifolium</name>
    <dbReference type="NCBI Taxonomy" id="118510"/>
    <lineage>
        <taxon>Eukaryota</taxon>
        <taxon>Viridiplantae</taxon>
        <taxon>Streptophyta</taxon>
        <taxon>Embryophyta</taxon>
        <taxon>Tracheophyta</taxon>
        <taxon>Spermatophyta</taxon>
        <taxon>Magnoliopsida</taxon>
        <taxon>eudicotyledons</taxon>
        <taxon>Gunneridae</taxon>
        <taxon>Pentapetalae</taxon>
        <taxon>asterids</taxon>
        <taxon>campanulids</taxon>
        <taxon>Asterales</taxon>
        <taxon>Asteraceae</taxon>
        <taxon>Asteroideae</taxon>
        <taxon>Anthemideae</taxon>
        <taxon>Anthemidinae</taxon>
        <taxon>Tanacetum</taxon>
    </lineage>
</organism>
<comment type="caution">
    <text evidence="1">The sequence shown here is derived from an EMBL/GenBank/DDBJ whole genome shotgun (WGS) entry which is preliminary data.</text>
</comment>
<proteinExistence type="predicted"/>
<evidence type="ECO:0000313" key="1">
    <source>
        <dbReference type="EMBL" id="GFB22143.1"/>
    </source>
</evidence>
<dbReference type="AlphaFoldDB" id="A0A699L2E2"/>